<dbReference type="InterPro" id="IPR025857">
    <property type="entry name" value="MacB_PCD"/>
</dbReference>
<gene>
    <name evidence="10" type="ORF">CCYN2B_120142</name>
</gene>
<feature type="transmembrane region" description="Helical" evidence="7">
    <location>
        <begin position="336"/>
        <end position="367"/>
    </location>
</feature>
<feature type="transmembrane region" description="Helical" evidence="7">
    <location>
        <begin position="379"/>
        <end position="399"/>
    </location>
</feature>
<protein>
    <submittedName>
        <fullName evidence="10">Efflux ABC transporter, permease protein</fullName>
    </submittedName>
</protein>
<evidence type="ECO:0000256" key="4">
    <source>
        <dbReference type="ARBA" id="ARBA00022989"/>
    </source>
</evidence>
<dbReference type="PANTHER" id="PTHR30572:SF4">
    <property type="entry name" value="ABC TRANSPORTER PERMEASE YTRF"/>
    <property type="match status" value="1"/>
</dbReference>
<evidence type="ECO:0000256" key="3">
    <source>
        <dbReference type="ARBA" id="ARBA00022692"/>
    </source>
</evidence>
<feature type="domain" description="ABC3 transporter permease C-terminal" evidence="8">
    <location>
        <begin position="296"/>
        <end position="409"/>
    </location>
</feature>
<dbReference type="RefSeq" id="WP_041990356.1">
    <property type="nucleotide sequence ID" value="NZ_CDOD01000004.1"/>
</dbReference>
<dbReference type="Proteomes" id="UP000038055">
    <property type="component" value="Unassembled WGS sequence"/>
</dbReference>
<feature type="domain" description="MacB-like periplasmic core" evidence="9">
    <location>
        <begin position="26"/>
        <end position="252"/>
    </location>
</feature>
<dbReference type="Pfam" id="PF12704">
    <property type="entry name" value="MacB_PCD"/>
    <property type="match status" value="1"/>
</dbReference>
<keyword evidence="4 7" id="KW-1133">Transmembrane helix</keyword>
<evidence type="ECO:0000259" key="9">
    <source>
        <dbReference type="Pfam" id="PF12704"/>
    </source>
</evidence>
<dbReference type="AlphaFoldDB" id="A0A0B7GZZ1"/>
<feature type="transmembrane region" description="Helical" evidence="7">
    <location>
        <begin position="290"/>
        <end position="315"/>
    </location>
</feature>
<proteinExistence type="inferred from homology"/>
<feature type="transmembrane region" description="Helical" evidence="7">
    <location>
        <begin position="27"/>
        <end position="50"/>
    </location>
</feature>
<evidence type="ECO:0000256" key="7">
    <source>
        <dbReference type="SAM" id="Phobius"/>
    </source>
</evidence>
<dbReference type="GO" id="GO:0005886">
    <property type="term" value="C:plasma membrane"/>
    <property type="evidence" value="ECO:0007669"/>
    <property type="project" value="UniProtKB-SubCell"/>
</dbReference>
<keyword evidence="5 7" id="KW-0472">Membrane</keyword>
<evidence type="ECO:0000313" key="11">
    <source>
        <dbReference type="Proteomes" id="UP000038055"/>
    </source>
</evidence>
<dbReference type="Pfam" id="PF02687">
    <property type="entry name" value="FtsX"/>
    <property type="match status" value="1"/>
</dbReference>
<comment type="subcellular location">
    <subcellularLocation>
        <location evidence="1">Cell membrane</location>
        <topology evidence="1">Multi-pass membrane protein</topology>
    </subcellularLocation>
</comment>
<evidence type="ECO:0000259" key="8">
    <source>
        <dbReference type="Pfam" id="PF02687"/>
    </source>
</evidence>
<dbReference type="GO" id="GO:0022857">
    <property type="term" value="F:transmembrane transporter activity"/>
    <property type="evidence" value="ECO:0007669"/>
    <property type="project" value="TreeGrafter"/>
</dbReference>
<organism evidence="10 11">
    <name type="scientific">Capnocytophaga cynodegmi</name>
    <dbReference type="NCBI Taxonomy" id="28189"/>
    <lineage>
        <taxon>Bacteria</taxon>
        <taxon>Pseudomonadati</taxon>
        <taxon>Bacteroidota</taxon>
        <taxon>Flavobacteriia</taxon>
        <taxon>Flavobacteriales</taxon>
        <taxon>Flavobacteriaceae</taxon>
        <taxon>Capnocytophaga</taxon>
    </lineage>
</organism>
<keyword evidence="3 7" id="KW-0812">Transmembrane</keyword>
<name>A0A0B7GZZ1_9FLAO</name>
<evidence type="ECO:0000256" key="2">
    <source>
        <dbReference type="ARBA" id="ARBA00022475"/>
    </source>
</evidence>
<dbReference type="STRING" id="28189.CCYN74_110087"/>
<keyword evidence="2" id="KW-1003">Cell membrane</keyword>
<dbReference type="PANTHER" id="PTHR30572">
    <property type="entry name" value="MEMBRANE COMPONENT OF TRANSPORTER-RELATED"/>
    <property type="match status" value="1"/>
</dbReference>
<dbReference type="InterPro" id="IPR050250">
    <property type="entry name" value="Macrolide_Exporter_MacB"/>
</dbReference>
<dbReference type="InterPro" id="IPR003838">
    <property type="entry name" value="ABC3_permease_C"/>
</dbReference>
<accession>A0A0B7GZZ1</accession>
<evidence type="ECO:0000313" key="10">
    <source>
        <dbReference type="EMBL" id="CEN32871.1"/>
    </source>
</evidence>
<keyword evidence="11" id="KW-1185">Reference proteome</keyword>
<dbReference type="eggNOG" id="COG0577">
    <property type="taxonomic scope" value="Bacteria"/>
</dbReference>
<reference evidence="11" key="1">
    <citation type="submission" date="2015-01" db="EMBL/GenBank/DDBJ databases">
        <authorList>
            <person name="MANFREDI Pablo"/>
        </authorList>
    </citation>
    <scope>NUCLEOTIDE SEQUENCE [LARGE SCALE GENOMIC DNA]</scope>
    <source>
        <strain evidence="11">Ccyn2B</strain>
    </source>
</reference>
<evidence type="ECO:0000256" key="6">
    <source>
        <dbReference type="ARBA" id="ARBA00038076"/>
    </source>
</evidence>
<dbReference type="EMBL" id="CDOD01000004">
    <property type="protein sequence ID" value="CEN32871.1"/>
    <property type="molecule type" value="Genomic_DNA"/>
</dbReference>
<comment type="similarity">
    <text evidence="6">Belongs to the ABC-4 integral membrane protein family.</text>
</comment>
<sequence length="416" mass="45707">MSIRFVVIRENIRIAIESIKSQLLRTILTILIIAIGITALVGILSVITALRNTLEGNFSQMGANTFSISRYEFEQRAQGSGAKEKINPLITYQDALMFKKELDNPFAKTSISIFSASGVEVKYENQKTDPLVNILGVDENYVTNSGLELEAGRDLTTLDIENNANVCIIGADFQKTLLKDINPIGKVISVRGYKFTIVGVLKSKGSTFGNYEDLQILLPLGIARSSFTTQVPNYQIKVRVSDQQKIDAVMDDAILVMRNIRSLRPLDENNFGVERSDDLLHRIANITGGIAIAGFVIGLITILGSSIALLNIMLVSVTERTKEIGIRKALGAHRKAITMQFFTETIIIAQLGAVSGIVLGISLGYFISKMAKFEFTIPWMIIFVAILIALIVSIISGLYPAIKASKLDPVEALRYE</sequence>
<evidence type="ECO:0000256" key="5">
    <source>
        <dbReference type="ARBA" id="ARBA00023136"/>
    </source>
</evidence>
<evidence type="ECO:0000256" key="1">
    <source>
        <dbReference type="ARBA" id="ARBA00004651"/>
    </source>
</evidence>